<gene>
    <name evidence="6" type="ORF">UFOPK3752_01622</name>
</gene>
<keyword evidence="3" id="KW-0560">Oxidoreductase</keyword>
<reference evidence="6" key="1">
    <citation type="submission" date="2020-05" db="EMBL/GenBank/DDBJ databases">
        <authorList>
            <person name="Chiriac C."/>
            <person name="Salcher M."/>
            <person name="Ghai R."/>
            <person name="Kavagutti S V."/>
        </authorList>
    </citation>
    <scope>NUCLEOTIDE SEQUENCE</scope>
</reference>
<organism evidence="6">
    <name type="scientific">freshwater metagenome</name>
    <dbReference type="NCBI Taxonomy" id="449393"/>
    <lineage>
        <taxon>unclassified sequences</taxon>
        <taxon>metagenomes</taxon>
        <taxon>ecological metagenomes</taxon>
    </lineage>
</organism>
<evidence type="ECO:0000313" key="6">
    <source>
        <dbReference type="EMBL" id="CAB4950503.1"/>
    </source>
</evidence>
<dbReference type="NCBIfam" id="NF006941">
    <property type="entry name" value="PRK09423.1"/>
    <property type="match status" value="1"/>
</dbReference>
<dbReference type="EMBL" id="CAFBND010000075">
    <property type="protein sequence ID" value="CAB4950503.1"/>
    <property type="molecule type" value="Genomic_DNA"/>
</dbReference>
<protein>
    <submittedName>
        <fullName evidence="6">Unannotated protein</fullName>
    </submittedName>
</protein>
<dbReference type="SUPFAM" id="SSF56796">
    <property type="entry name" value="Dehydroquinate synthase-like"/>
    <property type="match status" value="1"/>
</dbReference>
<evidence type="ECO:0000256" key="2">
    <source>
        <dbReference type="ARBA" id="ARBA00022723"/>
    </source>
</evidence>
<comment type="similarity">
    <text evidence="1">Belongs to the iron-containing alcohol dehydrogenase family.</text>
</comment>
<dbReference type="GO" id="GO:0016614">
    <property type="term" value="F:oxidoreductase activity, acting on CH-OH group of donors"/>
    <property type="evidence" value="ECO:0007669"/>
    <property type="project" value="InterPro"/>
</dbReference>
<accession>A0A6J7K5Z1</accession>
<dbReference type="InterPro" id="IPR001670">
    <property type="entry name" value="ADH_Fe/GldA"/>
</dbReference>
<keyword evidence="4" id="KW-0520">NAD</keyword>
<keyword evidence="2" id="KW-0479">Metal-binding</keyword>
<dbReference type="GO" id="GO:0046872">
    <property type="term" value="F:metal ion binding"/>
    <property type="evidence" value="ECO:0007669"/>
    <property type="project" value="UniProtKB-KW"/>
</dbReference>
<evidence type="ECO:0000256" key="3">
    <source>
        <dbReference type="ARBA" id="ARBA00023002"/>
    </source>
</evidence>
<dbReference type="PIRSF" id="PIRSF000112">
    <property type="entry name" value="Glycerol_dehydrogenase"/>
    <property type="match status" value="1"/>
</dbReference>
<name>A0A6J7K5Z1_9ZZZZ</name>
<dbReference type="AlphaFoldDB" id="A0A6J7K5Z1"/>
<dbReference type="Gene3D" id="3.40.50.1970">
    <property type="match status" value="1"/>
</dbReference>
<dbReference type="Pfam" id="PF00465">
    <property type="entry name" value="Fe-ADH"/>
    <property type="match status" value="1"/>
</dbReference>
<dbReference type="PANTHER" id="PTHR43616:SF5">
    <property type="entry name" value="GLYCEROL DEHYDROGENASE 1"/>
    <property type="match status" value="1"/>
</dbReference>
<proteinExistence type="inferred from homology"/>
<dbReference type="Gene3D" id="1.20.1090.10">
    <property type="entry name" value="Dehydroquinate synthase-like - alpha domain"/>
    <property type="match status" value="1"/>
</dbReference>
<sequence>MSSLVVALSPHYAARMFLTFRSPSRYVQGPDATSQLGRQLQLMGLTGPALILASAGSRARSGSLWAESLAAAGIPLVVHEFGGESSQDEIDSGVAAARASGAEVIVGAGGGKTLDTARAIAGTLGLAVVSCPTLASNDAPCAAVSVIYTPDSVYERLIFYPRNPDLVLVDTTIIANAPRRYLVSGMGDALATWFEARTVAEARTPNQVGGLTTITAKALARLCYDTLIADGLEAANAVDARAVTPALERIVEANTLLSGLGFESGGLAIAHSVHNGLTTAGPTHAYLHGEKVAFGLVVQLVVEGQSSDEIDTVIRFCRSVGLPTTLGGLGLADADDDTIRVIAERTVAEGETAHNEPFVVSARMIADGIRAADARSRTMA</sequence>
<evidence type="ECO:0000259" key="5">
    <source>
        <dbReference type="Pfam" id="PF00465"/>
    </source>
</evidence>
<dbReference type="CDD" id="cd08170">
    <property type="entry name" value="GlyDH"/>
    <property type="match status" value="1"/>
</dbReference>
<evidence type="ECO:0000256" key="1">
    <source>
        <dbReference type="ARBA" id="ARBA00007358"/>
    </source>
</evidence>
<dbReference type="InterPro" id="IPR016205">
    <property type="entry name" value="Glycerol_DH"/>
</dbReference>
<dbReference type="PANTHER" id="PTHR43616">
    <property type="entry name" value="GLYCEROL DEHYDROGENASE"/>
    <property type="match status" value="1"/>
</dbReference>
<dbReference type="InterPro" id="IPR018211">
    <property type="entry name" value="ADH_Fe_CS"/>
</dbReference>
<evidence type="ECO:0000256" key="4">
    <source>
        <dbReference type="ARBA" id="ARBA00023027"/>
    </source>
</evidence>
<dbReference type="PROSITE" id="PS00913">
    <property type="entry name" value="ADH_IRON_1"/>
    <property type="match status" value="1"/>
</dbReference>
<feature type="domain" description="Alcohol dehydrogenase iron-type/glycerol dehydrogenase GldA" evidence="5">
    <location>
        <begin position="23"/>
        <end position="171"/>
    </location>
</feature>